<dbReference type="eggNOG" id="COG4977">
    <property type="taxonomic scope" value="Bacteria"/>
</dbReference>
<dbReference type="Gene3D" id="1.10.10.60">
    <property type="entry name" value="Homeodomain-like"/>
    <property type="match status" value="2"/>
</dbReference>
<dbReference type="Proteomes" id="UP000829401">
    <property type="component" value="Chromosome"/>
</dbReference>
<dbReference type="PANTHER" id="PTHR43436:SF1">
    <property type="entry name" value="TRANSCRIPTIONAL REGULATORY PROTEIN"/>
    <property type="match status" value="1"/>
</dbReference>
<dbReference type="KEGG" id="aaco:K1I37_08520"/>
<dbReference type="PROSITE" id="PS01124">
    <property type="entry name" value="HTH_ARAC_FAMILY_2"/>
    <property type="match status" value="1"/>
</dbReference>
<dbReference type="GO" id="GO:0003700">
    <property type="term" value="F:DNA-binding transcription factor activity"/>
    <property type="evidence" value="ECO:0007669"/>
    <property type="project" value="InterPro"/>
</dbReference>
<accession>A0A9E6ZNW0</accession>
<reference evidence="4" key="1">
    <citation type="journal article" date="2022" name="G3 (Bethesda)">
        <title>Unveiling the complete genome sequence of Alicyclobacillus acidoterrestris DSM 3922T, a taint-producing strain.</title>
        <authorList>
            <person name="Leonardo I.C."/>
            <person name="Barreto Crespo M.T."/>
            <person name="Gaspar F.B."/>
        </authorList>
    </citation>
    <scope>NUCLEOTIDE SEQUENCE [LARGE SCALE GENOMIC DNA]</scope>
    <source>
        <strain evidence="4">DSM 3922</strain>
    </source>
</reference>
<dbReference type="EMBL" id="CP080467">
    <property type="protein sequence ID" value="UNO50486.1"/>
    <property type="molecule type" value="Genomic_DNA"/>
</dbReference>
<keyword evidence="4" id="KW-1185">Reference proteome</keyword>
<dbReference type="AlphaFoldDB" id="T0CXW1"/>
<dbReference type="InterPro" id="IPR009057">
    <property type="entry name" value="Homeodomain-like_sf"/>
</dbReference>
<dbReference type="RefSeq" id="WP_021298192.1">
    <property type="nucleotide sequence ID" value="NZ_AURB01000179.1"/>
</dbReference>
<dbReference type="STRING" id="1356854.N007_15060"/>
<organism evidence="3 4">
    <name type="scientific">Alicyclobacillus acidoterrestris (strain ATCC 49025 / DSM 3922 / CIP 106132 / NCIMB 13137 / GD3B)</name>
    <dbReference type="NCBI Taxonomy" id="1356854"/>
    <lineage>
        <taxon>Bacteria</taxon>
        <taxon>Bacillati</taxon>
        <taxon>Bacillota</taxon>
        <taxon>Bacilli</taxon>
        <taxon>Bacillales</taxon>
        <taxon>Alicyclobacillaceae</taxon>
        <taxon>Alicyclobacillus</taxon>
    </lineage>
</organism>
<sequence>MEQTREKLARIITQICTHDGFHVTAIPSLRLIRRSQVTEPIYTLHEPALCIVVQGKKVSMLADESYLYGPSDYLVVSVDLPISGEVIEASPEMPYLYIRMEIDPHQVLDVMKESNLTPRKTENTRRGLYVSQASHSLLDAAMRLVNLLDTPGDIPVLAPLITREILYRILNSDQGESLKQIAMTGSHSYRIAQVIHKIKQDYAQPLRVEELATLAHMSPSSLHRYFKDVTAMSPLQYQKQVRLQEARRILLTEATDAAEVAFRVGYDSPSQFSREYARMFGLPPISDIKRLRKSLLASGS</sequence>
<dbReference type="SMART" id="SM00342">
    <property type="entry name" value="HTH_ARAC"/>
    <property type="match status" value="1"/>
</dbReference>
<evidence type="ECO:0000313" key="3">
    <source>
        <dbReference type="EMBL" id="UNO50486.1"/>
    </source>
</evidence>
<evidence type="ECO:0000256" key="2">
    <source>
        <dbReference type="ARBA" id="ARBA00023163"/>
    </source>
</evidence>
<dbReference type="GO" id="GO:0043565">
    <property type="term" value="F:sequence-specific DNA binding"/>
    <property type="evidence" value="ECO:0007669"/>
    <property type="project" value="InterPro"/>
</dbReference>
<name>T0CXW1_ALIAG</name>
<accession>T0CXW1</accession>
<dbReference type="InterPro" id="IPR009594">
    <property type="entry name" value="Tscrpt_reg_HTH_AraC_N"/>
</dbReference>
<proteinExistence type="predicted"/>
<evidence type="ECO:0000256" key="1">
    <source>
        <dbReference type="ARBA" id="ARBA00023015"/>
    </source>
</evidence>
<keyword evidence="2" id="KW-0804">Transcription</keyword>
<dbReference type="PANTHER" id="PTHR43436">
    <property type="entry name" value="ARAC-FAMILY TRANSCRIPTIONAL REGULATOR"/>
    <property type="match status" value="1"/>
</dbReference>
<dbReference type="Pfam" id="PF06719">
    <property type="entry name" value="AraC_N"/>
    <property type="match status" value="1"/>
</dbReference>
<keyword evidence="1" id="KW-0805">Transcription regulation</keyword>
<gene>
    <name evidence="3" type="ORF">K1I37_08520</name>
</gene>
<dbReference type="InterPro" id="IPR018060">
    <property type="entry name" value="HTH_AraC"/>
</dbReference>
<dbReference type="SUPFAM" id="SSF46689">
    <property type="entry name" value="Homeodomain-like"/>
    <property type="match status" value="2"/>
</dbReference>
<protein>
    <submittedName>
        <fullName evidence="3">AraC family transcriptional regulator</fullName>
    </submittedName>
</protein>
<evidence type="ECO:0000313" key="4">
    <source>
        <dbReference type="Proteomes" id="UP000829401"/>
    </source>
</evidence>
<dbReference type="Pfam" id="PF12833">
    <property type="entry name" value="HTH_18"/>
    <property type="match status" value="1"/>
</dbReference>